<feature type="non-terminal residue" evidence="1">
    <location>
        <position position="1"/>
    </location>
</feature>
<organism evidence="1 2">
    <name type="scientific">Zopfia rhizophila CBS 207.26</name>
    <dbReference type="NCBI Taxonomy" id="1314779"/>
    <lineage>
        <taxon>Eukaryota</taxon>
        <taxon>Fungi</taxon>
        <taxon>Dikarya</taxon>
        <taxon>Ascomycota</taxon>
        <taxon>Pezizomycotina</taxon>
        <taxon>Dothideomycetes</taxon>
        <taxon>Dothideomycetes incertae sedis</taxon>
        <taxon>Zopfiaceae</taxon>
        <taxon>Zopfia</taxon>
    </lineage>
</organism>
<reference evidence="1" key="1">
    <citation type="journal article" date="2020" name="Stud. Mycol.">
        <title>101 Dothideomycetes genomes: a test case for predicting lifestyles and emergence of pathogens.</title>
        <authorList>
            <person name="Haridas S."/>
            <person name="Albert R."/>
            <person name="Binder M."/>
            <person name="Bloem J."/>
            <person name="Labutti K."/>
            <person name="Salamov A."/>
            <person name="Andreopoulos B."/>
            <person name="Baker S."/>
            <person name="Barry K."/>
            <person name="Bills G."/>
            <person name="Bluhm B."/>
            <person name="Cannon C."/>
            <person name="Castanera R."/>
            <person name="Culley D."/>
            <person name="Daum C."/>
            <person name="Ezra D."/>
            <person name="Gonzalez J."/>
            <person name="Henrissat B."/>
            <person name="Kuo A."/>
            <person name="Liang C."/>
            <person name="Lipzen A."/>
            <person name="Lutzoni F."/>
            <person name="Magnuson J."/>
            <person name="Mondo S."/>
            <person name="Nolan M."/>
            <person name="Ohm R."/>
            <person name="Pangilinan J."/>
            <person name="Park H.-J."/>
            <person name="Ramirez L."/>
            <person name="Alfaro M."/>
            <person name="Sun H."/>
            <person name="Tritt A."/>
            <person name="Yoshinaga Y."/>
            <person name="Zwiers L.-H."/>
            <person name="Turgeon B."/>
            <person name="Goodwin S."/>
            <person name="Spatafora J."/>
            <person name="Crous P."/>
            <person name="Grigoriev I."/>
        </authorList>
    </citation>
    <scope>NUCLEOTIDE SEQUENCE</scope>
    <source>
        <strain evidence="1">CBS 207.26</strain>
    </source>
</reference>
<sequence length="58" mass="6685">YLNAHINAPVPEIEQVDFTVGNKLGQRYSIQRRFLGAMALTAYPKLNVQQKICYARQF</sequence>
<proteinExistence type="predicted"/>
<dbReference type="Proteomes" id="UP000800200">
    <property type="component" value="Unassembled WGS sequence"/>
</dbReference>
<keyword evidence="2" id="KW-1185">Reference proteome</keyword>
<protein>
    <submittedName>
        <fullName evidence="1">Uncharacterized protein</fullName>
    </submittedName>
</protein>
<dbReference type="OrthoDB" id="10003767at2759"/>
<evidence type="ECO:0000313" key="2">
    <source>
        <dbReference type="Proteomes" id="UP000800200"/>
    </source>
</evidence>
<name>A0A6A6EBG3_9PEZI</name>
<feature type="non-terminal residue" evidence="1">
    <location>
        <position position="58"/>
    </location>
</feature>
<dbReference type="AlphaFoldDB" id="A0A6A6EBG3"/>
<accession>A0A6A6EBG3</accession>
<dbReference type="EMBL" id="ML994628">
    <property type="protein sequence ID" value="KAF2187176.1"/>
    <property type="molecule type" value="Genomic_DNA"/>
</dbReference>
<evidence type="ECO:0000313" key="1">
    <source>
        <dbReference type="EMBL" id="KAF2187176.1"/>
    </source>
</evidence>
<gene>
    <name evidence="1" type="ORF">K469DRAFT_459637</name>
</gene>